<evidence type="ECO:0000313" key="3">
    <source>
        <dbReference type="Proteomes" id="UP000244722"/>
    </source>
</evidence>
<dbReference type="Proteomes" id="UP000244722">
    <property type="component" value="Unassembled WGS sequence"/>
</dbReference>
<reference evidence="2 3" key="1">
    <citation type="submission" date="2017-04" db="EMBL/GenBank/DDBJ databases">
        <title>Draft genome sequence of Tuber borchii Vittad., a whitish edible truffle.</title>
        <authorList>
            <consortium name="DOE Joint Genome Institute"/>
            <person name="Murat C."/>
            <person name="Kuo A."/>
            <person name="Barry K.W."/>
            <person name="Clum A."/>
            <person name="Dockter R.B."/>
            <person name="Fauchery L."/>
            <person name="Iotti M."/>
            <person name="Kohler A."/>
            <person name="Labutti K."/>
            <person name="Lindquist E.A."/>
            <person name="Lipzen A."/>
            <person name="Ohm R.A."/>
            <person name="Wang M."/>
            <person name="Grigoriev I.V."/>
            <person name="Zambonelli A."/>
            <person name="Martin F.M."/>
        </authorList>
    </citation>
    <scope>NUCLEOTIDE SEQUENCE [LARGE SCALE GENOMIC DNA]</scope>
    <source>
        <strain evidence="2 3">Tbo3840</strain>
    </source>
</reference>
<feature type="region of interest" description="Disordered" evidence="1">
    <location>
        <begin position="1"/>
        <end position="27"/>
    </location>
</feature>
<organism evidence="2 3">
    <name type="scientific">Tuber borchii</name>
    <name type="common">White truffle</name>
    <dbReference type="NCBI Taxonomy" id="42251"/>
    <lineage>
        <taxon>Eukaryota</taxon>
        <taxon>Fungi</taxon>
        <taxon>Dikarya</taxon>
        <taxon>Ascomycota</taxon>
        <taxon>Pezizomycotina</taxon>
        <taxon>Pezizomycetes</taxon>
        <taxon>Pezizales</taxon>
        <taxon>Tuberaceae</taxon>
        <taxon>Tuber</taxon>
    </lineage>
</organism>
<protein>
    <submittedName>
        <fullName evidence="2">Uncharacterized protein</fullName>
    </submittedName>
</protein>
<dbReference type="STRING" id="42251.A0A2T6ZXJ8"/>
<dbReference type="EMBL" id="NESQ01000070">
    <property type="protein sequence ID" value="PUU80219.1"/>
    <property type="molecule type" value="Genomic_DNA"/>
</dbReference>
<dbReference type="AlphaFoldDB" id="A0A2T6ZXJ8"/>
<name>A0A2T6ZXJ8_TUBBO</name>
<evidence type="ECO:0000313" key="2">
    <source>
        <dbReference type="EMBL" id="PUU80219.1"/>
    </source>
</evidence>
<dbReference type="OrthoDB" id="5308969at2759"/>
<feature type="compositionally biased region" description="Low complexity" evidence="1">
    <location>
        <begin position="11"/>
        <end position="21"/>
    </location>
</feature>
<sequence>MEDGRRARPSLPTLPGTDGTTGRQGPAVRTGRLGTLDLVALMSVAIGNKAHHTGRETQIDLANVTGGVLDYNEGKERKFPILDALASICVSKPKSQVVAIWLQLKLENSKLCLTIAEKSKVDPGLICYLQEV</sequence>
<evidence type="ECO:0000256" key="1">
    <source>
        <dbReference type="SAM" id="MobiDB-lite"/>
    </source>
</evidence>
<keyword evidence="3" id="KW-1185">Reference proteome</keyword>
<comment type="caution">
    <text evidence="2">The sequence shown here is derived from an EMBL/GenBank/DDBJ whole genome shotgun (WGS) entry which is preliminary data.</text>
</comment>
<accession>A0A2T6ZXJ8</accession>
<proteinExistence type="predicted"/>
<gene>
    <name evidence="2" type="ORF">B9Z19DRAFT_1123898</name>
</gene>